<reference evidence="1 2" key="1">
    <citation type="submission" date="2024-09" db="EMBL/GenBank/DDBJ databases">
        <title>Floridaenema gen nov. (Aerosakkonemataceae, Aerosakkonematales ord. nov., Cyanobacteria) from benthic tropical and subtropical fresh waters, with the description of four new species.</title>
        <authorList>
            <person name="Moretto J.A."/>
            <person name="Berthold D.E."/>
            <person name="Lefler F.W."/>
            <person name="Huang I.-S."/>
            <person name="Laughinghouse H. IV."/>
        </authorList>
    </citation>
    <scope>NUCLEOTIDE SEQUENCE [LARGE SCALE GENOMIC DNA]</scope>
    <source>
        <strain evidence="1 2">BLCC-F154</strain>
    </source>
</reference>
<dbReference type="Proteomes" id="UP001576776">
    <property type="component" value="Unassembled WGS sequence"/>
</dbReference>
<evidence type="ECO:0000313" key="1">
    <source>
        <dbReference type="EMBL" id="MFB2939047.1"/>
    </source>
</evidence>
<dbReference type="EMBL" id="JBHFNS010000093">
    <property type="protein sequence ID" value="MFB2939047.1"/>
    <property type="molecule type" value="Genomic_DNA"/>
</dbReference>
<dbReference type="SUPFAM" id="SSF158682">
    <property type="entry name" value="TerB-like"/>
    <property type="match status" value="1"/>
</dbReference>
<accession>A0ABV4YJN8</accession>
<keyword evidence="2" id="KW-1185">Reference proteome</keyword>
<evidence type="ECO:0000313" key="2">
    <source>
        <dbReference type="Proteomes" id="UP001576776"/>
    </source>
</evidence>
<dbReference type="InterPro" id="IPR029024">
    <property type="entry name" value="TerB-like"/>
</dbReference>
<name>A0ABV4YJN8_9CYAN</name>
<organism evidence="1 2">
    <name type="scientific">Floridaenema fluviatile BLCC-F154</name>
    <dbReference type="NCBI Taxonomy" id="3153640"/>
    <lineage>
        <taxon>Bacteria</taxon>
        <taxon>Bacillati</taxon>
        <taxon>Cyanobacteriota</taxon>
        <taxon>Cyanophyceae</taxon>
        <taxon>Oscillatoriophycideae</taxon>
        <taxon>Aerosakkonematales</taxon>
        <taxon>Aerosakkonemataceae</taxon>
        <taxon>Floridanema</taxon>
        <taxon>Floridanema fluviatile</taxon>
    </lineage>
</organism>
<protein>
    <recommendedName>
        <fullName evidence="3">Co-chaperone DjlA N-terminal domain-containing protein</fullName>
    </recommendedName>
</protein>
<sequence>MLKPSTVFTIQLAVVAALVDGQASEDEINTIVTEVCKRSRENADEVRSLTESLVKTYQAKEVGSNPFAALKFAVKALQGLAKRDALAALAIAQSVLECGGRTAEEDSFIYRLSQVV</sequence>
<comment type="caution">
    <text evidence="1">The sequence shown here is derived from an EMBL/GenBank/DDBJ whole genome shotgun (WGS) entry which is preliminary data.</text>
</comment>
<evidence type="ECO:0008006" key="3">
    <source>
        <dbReference type="Google" id="ProtNLM"/>
    </source>
</evidence>
<gene>
    <name evidence="1" type="ORF">ACE1B6_27660</name>
</gene>
<proteinExistence type="predicted"/>
<dbReference type="RefSeq" id="WP_413260523.1">
    <property type="nucleotide sequence ID" value="NZ_JBHFNS010000093.1"/>
</dbReference>